<dbReference type="EMBL" id="JAIQCV010000007">
    <property type="protein sequence ID" value="KAH1082069.1"/>
    <property type="molecule type" value="Genomic_DNA"/>
</dbReference>
<evidence type="ECO:0000256" key="13">
    <source>
        <dbReference type="ARBA" id="ARBA00023158"/>
    </source>
</evidence>
<evidence type="ECO:0000256" key="3">
    <source>
        <dbReference type="ARBA" id="ARBA00007845"/>
    </source>
</evidence>
<dbReference type="OrthoDB" id="270568at2759"/>
<organism evidence="20 21">
    <name type="scientific">Gossypium stocksii</name>
    <dbReference type="NCBI Taxonomy" id="47602"/>
    <lineage>
        <taxon>Eukaryota</taxon>
        <taxon>Viridiplantae</taxon>
        <taxon>Streptophyta</taxon>
        <taxon>Embryophyta</taxon>
        <taxon>Tracheophyta</taxon>
        <taxon>Spermatophyta</taxon>
        <taxon>Magnoliopsida</taxon>
        <taxon>eudicotyledons</taxon>
        <taxon>Gunneridae</taxon>
        <taxon>Pentapetalae</taxon>
        <taxon>rosids</taxon>
        <taxon>malvids</taxon>
        <taxon>Malvales</taxon>
        <taxon>Malvaceae</taxon>
        <taxon>Malvoideae</taxon>
        <taxon>Gossypium</taxon>
    </lineage>
</organism>
<dbReference type="GO" id="GO:0005634">
    <property type="term" value="C:nucleus"/>
    <property type="evidence" value="ECO:0007669"/>
    <property type="project" value="UniProtKB-SubCell"/>
</dbReference>
<proteinExistence type="inferred from homology"/>
<evidence type="ECO:0000256" key="2">
    <source>
        <dbReference type="ARBA" id="ARBA00004123"/>
    </source>
</evidence>
<comment type="subcellular location">
    <subcellularLocation>
        <location evidence="2">Nucleus</location>
    </subcellularLocation>
</comment>
<feature type="region of interest" description="Disordered" evidence="17">
    <location>
        <begin position="14"/>
        <end position="33"/>
    </location>
</feature>
<dbReference type="PANTHER" id="PTHR34284">
    <property type="entry name" value="FG-GAP REPEAT-CONTAINING PROTEIN"/>
    <property type="match status" value="1"/>
</dbReference>
<keyword evidence="13" id="KW-0943">RNA-mediated gene silencing</keyword>
<keyword evidence="6" id="KW-0255">Endonuclease</keyword>
<comment type="caution">
    <text evidence="20">The sequence shown here is derived from an EMBL/GenBank/DDBJ whole genome shotgun (WGS) entry which is preliminary data.</text>
</comment>
<evidence type="ECO:0000256" key="5">
    <source>
        <dbReference type="ARBA" id="ARBA00022741"/>
    </source>
</evidence>
<keyword evidence="5" id="KW-0547">Nucleotide-binding</keyword>
<dbReference type="GO" id="GO:0003723">
    <property type="term" value="F:RNA binding"/>
    <property type="evidence" value="ECO:0007669"/>
    <property type="project" value="UniProtKB-KW"/>
</dbReference>
<dbReference type="Proteomes" id="UP000828251">
    <property type="component" value="Unassembled WGS sequence"/>
</dbReference>
<evidence type="ECO:0000256" key="14">
    <source>
        <dbReference type="ARBA" id="ARBA00023204"/>
    </source>
</evidence>
<dbReference type="GO" id="GO:0006281">
    <property type="term" value="P:DNA repair"/>
    <property type="evidence" value="ECO:0007669"/>
    <property type="project" value="UniProtKB-KW"/>
</dbReference>
<comment type="cofactor">
    <cofactor evidence="1">
        <name>Mn(2+)</name>
        <dbReference type="ChEBI" id="CHEBI:29035"/>
    </cofactor>
</comment>
<dbReference type="Pfam" id="PF13589">
    <property type="entry name" value="HATPase_c_3"/>
    <property type="match status" value="1"/>
</dbReference>
<evidence type="ECO:0000256" key="6">
    <source>
        <dbReference type="ARBA" id="ARBA00022759"/>
    </source>
</evidence>
<evidence type="ECO:0000256" key="9">
    <source>
        <dbReference type="ARBA" id="ARBA00022840"/>
    </source>
</evidence>
<evidence type="ECO:0000256" key="10">
    <source>
        <dbReference type="ARBA" id="ARBA00022853"/>
    </source>
</evidence>
<feature type="domain" description="Morc S5" evidence="19">
    <location>
        <begin position="346"/>
        <end position="484"/>
    </location>
</feature>
<evidence type="ECO:0000256" key="15">
    <source>
        <dbReference type="ARBA" id="ARBA00023242"/>
    </source>
</evidence>
<evidence type="ECO:0000259" key="19">
    <source>
        <dbReference type="Pfam" id="PF17942"/>
    </source>
</evidence>
<sequence>MPPKVEKEHLNVVDIASSDDDGDAQTVARKNASSLGELQLRRNISSPEIPQSSGPITPPALPSDETLDSRSFWKAGNYVIGPTSKPALLEGALEHARVHPKFLHSNATSHKWAFGAIAELMDNAVDEIQHGATFIKVDKINIKMDNSPGPALLFLDDGGGMDPVLLRKCMSLGYSSKKSNTTIGQYGNGFKTSTMRLGADVIVFSRSTRAGKATQSVGLLSYTFLRRTGQDDVIVPMIDFDISGHWAEPIIYSTHDDWSSNLKTILEWSPFSLKEDLLLQFDDIGPHGTKIIIYNLWLNDEGIYELAFDDDDEDIRLRDEALREATTKVLKKTVELQSHISYRLRYSLRAYASMLYLRKFNNFQIILRGKPVQQFNIADELQYPKVVTYKPQVAAGSKECSVETTIGFIKETPTNVSGFNVYHKNRLIRPFWKVKSDGSVIGNGVVGVLEADFIEPAHDKQDFERSSLFVRLENKLKQMVHEYWKGHCHLMGYQPPGFAAKQKKLLANQHNNSSNLPAGGKQDSRDEQPGLDVPDVVMPEGDLASVSVDQLCEENIQLFMRCEEKAQKEAELKQTIEELEKGLEDMRKKCAHLSSLLESKRKQKHEGDFSFKEAWFHLSDEYPIKYEAERLPPPLVADLNGDGKIEILVATHDAKIQLLEPHARRVDEGFSEARLLAEVSLLPDKVRVASGRRPVAMATGVIDRTFKSSGPQKRVLVVVTLGWSVMCFDHNLKKLWENNLQDDFPHNAHHREIAVSISNYTLRHGDSGLVIVGGRMEMQPHIYLDPFEQMGMAERNAEQHRRSANEKEASENSGTLNLRHFAFYAFDGRKGVVRWSRKNENVEEHSSDPSQLIPQHNYKLDAQALNSRHPGAFECRQFRESILRVTPHHWDRREDTLLKLSHFKQHKRKSLKRVPGKARTYPFHKPDEYHLPGKDETKKISKLIGKAAKYAGSSKSKKHLPYIPTITNNTRLWWVPNVVVAHQKEGIEAVHLATGRTICKLHLQEGGLHADINGDGVLDHVQAVGANSGERTAVSGSMEVLRPCWAVATSGVPVREQLFNASICRHSPFNLFQHGEYYRSYGRSTNGGALEVATPILIPRSDGHMHRKKSHGYIIFLTSRGEVTAYSPGLDGHGAVWQWQLETDATWSNLPSLSGMMEGGMIVPTLKPISLRVHDNQQMILAGGEQTAVIISPAGDILASVDLPTAPTHALITEDFSNDGLTDLILMTTTGLYGFVQTRHPGALFFSTLVGCLLVVMGVIFISQHLNSIKGKPRTSS</sequence>
<evidence type="ECO:0000256" key="11">
    <source>
        <dbReference type="ARBA" id="ARBA00022884"/>
    </source>
</evidence>
<dbReference type="Pfam" id="PF17942">
    <property type="entry name" value="Morc6_S5"/>
    <property type="match status" value="1"/>
</dbReference>
<keyword evidence="18" id="KW-0812">Transmembrane</keyword>
<feature type="region of interest" description="Disordered" evidence="17">
    <location>
        <begin position="46"/>
        <end position="67"/>
    </location>
</feature>
<dbReference type="PANTHER" id="PTHR34284:SF1">
    <property type="entry name" value="FG-GAP REPEAT-CONTAINING PROTEIN"/>
    <property type="match status" value="1"/>
</dbReference>
<feature type="coiled-coil region" evidence="16">
    <location>
        <begin position="562"/>
        <end position="603"/>
    </location>
</feature>
<gene>
    <name evidence="20" type="ORF">J1N35_021830</name>
</gene>
<keyword evidence="11" id="KW-0694">RNA-binding</keyword>
<keyword evidence="8" id="KW-0378">Hydrolase</keyword>
<feature type="transmembrane region" description="Helical" evidence="18">
    <location>
        <begin position="1243"/>
        <end position="1262"/>
    </location>
</feature>
<evidence type="ECO:0000313" key="21">
    <source>
        <dbReference type="Proteomes" id="UP000828251"/>
    </source>
</evidence>
<accession>A0A9D3VHH3</accession>
<feature type="region of interest" description="Disordered" evidence="17">
    <location>
        <begin position="510"/>
        <end position="536"/>
    </location>
</feature>
<keyword evidence="14" id="KW-0234">DNA repair</keyword>
<dbReference type="InterPro" id="IPR036890">
    <property type="entry name" value="HATPase_C_sf"/>
</dbReference>
<dbReference type="SUPFAM" id="SSF69318">
    <property type="entry name" value="Integrin alpha N-terminal domain"/>
    <property type="match status" value="1"/>
</dbReference>
<keyword evidence="15" id="KW-0539">Nucleus</keyword>
<keyword evidence="4" id="KW-0540">Nuclease</keyword>
<dbReference type="GO" id="GO:0004519">
    <property type="term" value="F:endonuclease activity"/>
    <property type="evidence" value="ECO:0007669"/>
    <property type="project" value="UniProtKB-KW"/>
</dbReference>
<evidence type="ECO:0000313" key="20">
    <source>
        <dbReference type="EMBL" id="KAH1082069.1"/>
    </source>
</evidence>
<dbReference type="InterPro" id="IPR041006">
    <property type="entry name" value="Morc_S5"/>
</dbReference>
<comment type="similarity">
    <text evidence="3">Belongs to the MORC ATPase protein family.</text>
</comment>
<evidence type="ECO:0000256" key="1">
    <source>
        <dbReference type="ARBA" id="ARBA00001936"/>
    </source>
</evidence>
<dbReference type="GO" id="GO:0005524">
    <property type="term" value="F:ATP binding"/>
    <property type="evidence" value="ECO:0007669"/>
    <property type="project" value="UniProtKB-KW"/>
</dbReference>
<dbReference type="AlphaFoldDB" id="A0A9D3VHH3"/>
<evidence type="ECO:0000256" key="12">
    <source>
        <dbReference type="ARBA" id="ARBA00023054"/>
    </source>
</evidence>
<feature type="compositionally biased region" description="Polar residues" evidence="17">
    <location>
        <begin position="46"/>
        <end position="55"/>
    </location>
</feature>
<keyword evidence="7" id="KW-0227">DNA damage</keyword>
<reference evidence="20 21" key="1">
    <citation type="journal article" date="2021" name="Plant Biotechnol. J.">
        <title>Multi-omics assisted identification of the key and species-specific regulatory components of drought-tolerant mechanisms in Gossypium stocksii.</title>
        <authorList>
            <person name="Yu D."/>
            <person name="Ke L."/>
            <person name="Zhang D."/>
            <person name="Wu Y."/>
            <person name="Sun Y."/>
            <person name="Mei J."/>
            <person name="Sun J."/>
            <person name="Sun Y."/>
        </authorList>
    </citation>
    <scope>NUCLEOTIDE SEQUENCE [LARGE SCALE GENOMIC DNA]</scope>
    <source>
        <strain evidence="21">cv. E1</strain>
        <tissue evidence="20">Leaf</tissue>
    </source>
</reference>
<evidence type="ECO:0000256" key="18">
    <source>
        <dbReference type="SAM" id="Phobius"/>
    </source>
</evidence>
<keyword evidence="18" id="KW-0472">Membrane</keyword>
<evidence type="ECO:0000256" key="4">
    <source>
        <dbReference type="ARBA" id="ARBA00022722"/>
    </source>
</evidence>
<dbReference type="GO" id="GO:0031349">
    <property type="term" value="P:positive regulation of defense response"/>
    <property type="evidence" value="ECO:0007669"/>
    <property type="project" value="UniProtKB-ARBA"/>
</dbReference>
<evidence type="ECO:0000256" key="8">
    <source>
        <dbReference type="ARBA" id="ARBA00022801"/>
    </source>
</evidence>
<evidence type="ECO:0000256" key="16">
    <source>
        <dbReference type="SAM" id="Coils"/>
    </source>
</evidence>
<name>A0A9D3VHH3_9ROSI</name>
<dbReference type="SUPFAM" id="SSF55874">
    <property type="entry name" value="ATPase domain of HSP90 chaperone/DNA topoisomerase II/histidine kinase"/>
    <property type="match status" value="1"/>
</dbReference>
<dbReference type="InterPro" id="IPR028994">
    <property type="entry name" value="Integrin_alpha_N"/>
</dbReference>
<dbReference type="FunFam" id="3.30.565.10:FF:000075">
    <property type="entry name" value="MORC family CW-type zinc finger protein 4"/>
    <property type="match status" value="1"/>
</dbReference>
<dbReference type="GO" id="GO:0031047">
    <property type="term" value="P:regulatory ncRNA-mediated gene silencing"/>
    <property type="evidence" value="ECO:0007669"/>
    <property type="project" value="UniProtKB-KW"/>
</dbReference>
<keyword evidence="10" id="KW-0156">Chromatin regulator</keyword>
<evidence type="ECO:0000256" key="7">
    <source>
        <dbReference type="ARBA" id="ARBA00022763"/>
    </source>
</evidence>
<dbReference type="GO" id="GO:0016787">
    <property type="term" value="F:hydrolase activity"/>
    <property type="evidence" value="ECO:0007669"/>
    <property type="project" value="UniProtKB-KW"/>
</dbReference>
<evidence type="ECO:0000256" key="17">
    <source>
        <dbReference type="SAM" id="MobiDB-lite"/>
    </source>
</evidence>
<keyword evidence="12 16" id="KW-0175">Coiled coil</keyword>
<dbReference type="Gene3D" id="3.30.565.10">
    <property type="entry name" value="Histidine kinase-like ATPase, C-terminal domain"/>
    <property type="match status" value="1"/>
</dbReference>
<protein>
    <recommendedName>
        <fullName evidence="19">Morc S5 domain-containing protein</fullName>
    </recommendedName>
</protein>
<keyword evidence="9" id="KW-0067">ATP-binding</keyword>
<keyword evidence="18" id="KW-1133">Transmembrane helix</keyword>
<dbReference type="GO" id="GO:0006325">
    <property type="term" value="P:chromatin organization"/>
    <property type="evidence" value="ECO:0007669"/>
    <property type="project" value="UniProtKB-KW"/>
</dbReference>
<keyword evidence="21" id="KW-1185">Reference proteome</keyword>